<dbReference type="Proteomes" id="UP000000603">
    <property type="component" value="Chromosome"/>
</dbReference>
<feature type="compositionally biased region" description="Low complexity" evidence="5">
    <location>
        <begin position="109"/>
        <end position="119"/>
    </location>
</feature>
<feature type="transmembrane region" description="Helical" evidence="6">
    <location>
        <begin position="297"/>
        <end position="319"/>
    </location>
</feature>
<dbReference type="EnsemblBacteria" id="AAT82647">
    <property type="protein sequence ID" value="AAT82647"/>
    <property type="gene ID" value="PPA0892"/>
</dbReference>
<feature type="region of interest" description="Disordered" evidence="5">
    <location>
        <begin position="109"/>
        <end position="131"/>
    </location>
</feature>
<feature type="transmembrane region" description="Helical" evidence="6">
    <location>
        <begin position="331"/>
        <end position="349"/>
    </location>
</feature>
<keyword evidence="2 6" id="KW-0812">Transmembrane</keyword>
<comment type="subcellular location">
    <subcellularLocation>
        <location evidence="1">Endomembrane system</location>
        <topology evidence="1">Multi-pass membrane protein</topology>
    </subcellularLocation>
</comment>
<dbReference type="GO" id="GO:0012505">
    <property type="term" value="C:endomembrane system"/>
    <property type="evidence" value="ECO:0007669"/>
    <property type="project" value="UniProtKB-SubCell"/>
</dbReference>
<dbReference type="CDD" id="cd02432">
    <property type="entry name" value="Nodulin-21_like_1"/>
    <property type="match status" value="1"/>
</dbReference>
<dbReference type="GO" id="GO:0030026">
    <property type="term" value="P:intracellular manganese ion homeostasis"/>
    <property type="evidence" value="ECO:0007669"/>
    <property type="project" value="InterPro"/>
</dbReference>
<evidence type="ECO:0000256" key="1">
    <source>
        <dbReference type="ARBA" id="ARBA00004127"/>
    </source>
</evidence>
<sequence length="352" mass="36522">MLLPILGPLLLGCDCVVARCLAHLVAHVTPLGSTTGLTRPATHMGLSLAKPPHTRRQGSLSFLVGSLGQGHSNGVSITAHGVNTPKEETEMSSIPNTSALALAHDASSTESTRFSTSSRQPHEPDKGTGSLNSKLNWLRAAVLGANDGIISTAGIVMGVAGATVDRSSLFIAGLAGLAAGALSMAGGEYVSVSSQRDIEKTVMAKEAAELRDFPDEELEELTEIYTEKGLSRGTARQVALELTAHDPLRAHAEAELGLDPDEYTNPWYAAFASMAAFTVGALVPLLVMVCSPTATRVYITIAATIVGLFLTGLGSALASGSGKTRPVARNIIVGICSMAITYLIGHLVGTRV</sequence>
<dbReference type="HOGENOM" id="CLU_038957_3_1_11"/>
<dbReference type="GO" id="GO:0005384">
    <property type="term" value="F:manganese ion transmembrane transporter activity"/>
    <property type="evidence" value="ECO:0007669"/>
    <property type="project" value="InterPro"/>
</dbReference>
<keyword evidence="3 6" id="KW-1133">Transmembrane helix</keyword>
<name>Q6A9B9_CUTAK</name>
<dbReference type="AlphaFoldDB" id="Q6A9B9"/>
<accession>Q6A9B9</accession>
<reference evidence="7 8" key="1">
    <citation type="journal article" date="2004" name="Science">
        <title>The complete genome sequence of Propionibacterium acnes, a commensal of human skin.</title>
        <authorList>
            <person name="Bruggemann H."/>
            <person name="Henne A."/>
            <person name="Hoster F."/>
            <person name="Liesegang H."/>
            <person name="Wiezer A."/>
            <person name="Strittmatter A."/>
            <person name="Hujer S."/>
            <person name="Durre P."/>
            <person name="Gottschalk G."/>
        </authorList>
    </citation>
    <scope>NUCLEOTIDE SEQUENCE [LARGE SCALE GENOMIC DNA]</scope>
    <source>
        <strain evidence="8">DSM 16379 / KPA171202</strain>
    </source>
</reference>
<evidence type="ECO:0000256" key="4">
    <source>
        <dbReference type="ARBA" id="ARBA00023136"/>
    </source>
</evidence>
<organism evidence="7 8">
    <name type="scientific">Cutibacterium acnes (strain DSM 16379 / KPA171202)</name>
    <name type="common">Propionibacterium acnes</name>
    <dbReference type="NCBI Taxonomy" id="267747"/>
    <lineage>
        <taxon>Bacteria</taxon>
        <taxon>Bacillati</taxon>
        <taxon>Actinomycetota</taxon>
        <taxon>Actinomycetes</taxon>
        <taxon>Propionibacteriales</taxon>
        <taxon>Propionibacteriaceae</taxon>
        <taxon>Cutibacterium</taxon>
    </lineage>
</organism>
<dbReference type="InterPro" id="IPR008217">
    <property type="entry name" value="Ccc1_fam"/>
</dbReference>
<evidence type="ECO:0000256" key="5">
    <source>
        <dbReference type="SAM" id="MobiDB-lite"/>
    </source>
</evidence>
<dbReference type="Pfam" id="PF01988">
    <property type="entry name" value="VIT1"/>
    <property type="match status" value="1"/>
</dbReference>
<evidence type="ECO:0000256" key="2">
    <source>
        <dbReference type="ARBA" id="ARBA00022692"/>
    </source>
</evidence>
<dbReference type="KEGG" id="pac:PPA0892"/>
<evidence type="ECO:0000313" key="8">
    <source>
        <dbReference type="Proteomes" id="UP000000603"/>
    </source>
</evidence>
<dbReference type="eggNOG" id="COG1814">
    <property type="taxonomic scope" value="Bacteria"/>
</dbReference>
<feature type="transmembrane region" description="Helical" evidence="6">
    <location>
        <begin position="267"/>
        <end position="290"/>
    </location>
</feature>
<evidence type="ECO:0000256" key="6">
    <source>
        <dbReference type="SAM" id="Phobius"/>
    </source>
</evidence>
<gene>
    <name evidence="7" type="ordered locus">PPA0892</name>
</gene>
<proteinExistence type="predicted"/>
<evidence type="ECO:0000256" key="3">
    <source>
        <dbReference type="ARBA" id="ARBA00022989"/>
    </source>
</evidence>
<dbReference type="EMBL" id="AE017283">
    <property type="protein sequence ID" value="AAT82647.1"/>
    <property type="molecule type" value="Genomic_DNA"/>
</dbReference>
<dbReference type="PANTHER" id="PTHR31851">
    <property type="entry name" value="FE(2+)/MN(2+) TRANSPORTER PCL1"/>
    <property type="match status" value="1"/>
</dbReference>
<protein>
    <submittedName>
        <fullName evidence="7">Conserved mebrane associated protein, DUF125</fullName>
    </submittedName>
</protein>
<keyword evidence="4 6" id="KW-0472">Membrane</keyword>
<evidence type="ECO:0000313" key="7">
    <source>
        <dbReference type="EMBL" id="AAT82647.1"/>
    </source>
</evidence>